<sequence>MRDDQETTASEPLDPKIKAALLSAFAVEPSHDLAVRIVEAARCAQSKRRNRLALATMILSLIGIASPLIVLLVTPGRMLGYALWRIYMGLQGILLQSSLNGSSGSSLETAAVTSVLILLAIGLGMSATRLARTSR</sequence>
<organism evidence="2 3">
    <name type="scientific">Sulfoacidibacillus thermotolerans</name>
    <name type="common">Acidibacillus sulfuroxidans</name>
    <dbReference type="NCBI Taxonomy" id="1765684"/>
    <lineage>
        <taxon>Bacteria</taxon>
        <taxon>Bacillati</taxon>
        <taxon>Bacillota</taxon>
        <taxon>Bacilli</taxon>
        <taxon>Bacillales</taxon>
        <taxon>Alicyclobacillaceae</taxon>
        <taxon>Sulfoacidibacillus</taxon>
    </lineage>
</organism>
<protein>
    <submittedName>
        <fullName evidence="2">Uncharacterized protein</fullName>
    </submittedName>
</protein>
<name>A0A2U3D6G3_SULT2</name>
<evidence type="ECO:0000256" key="1">
    <source>
        <dbReference type="SAM" id="Phobius"/>
    </source>
</evidence>
<proteinExistence type="predicted"/>
<feature type="transmembrane region" description="Helical" evidence="1">
    <location>
        <begin position="52"/>
        <end position="74"/>
    </location>
</feature>
<accession>A0A2U3D6G3</accession>
<keyword evidence="1" id="KW-0472">Membrane</keyword>
<dbReference type="EMBL" id="MPDK01000024">
    <property type="protein sequence ID" value="PWI56859.1"/>
    <property type="molecule type" value="Genomic_DNA"/>
</dbReference>
<evidence type="ECO:0000313" key="2">
    <source>
        <dbReference type="EMBL" id="PWI56859.1"/>
    </source>
</evidence>
<dbReference type="Proteomes" id="UP000245380">
    <property type="component" value="Unassembled WGS sequence"/>
</dbReference>
<feature type="transmembrane region" description="Helical" evidence="1">
    <location>
        <begin position="110"/>
        <end position="131"/>
    </location>
</feature>
<comment type="caution">
    <text evidence="2">The sequence shown here is derived from an EMBL/GenBank/DDBJ whole genome shotgun (WGS) entry which is preliminary data.</text>
</comment>
<dbReference type="RefSeq" id="WP_109431356.1">
    <property type="nucleotide sequence ID" value="NZ_MPDK01000024.1"/>
</dbReference>
<keyword evidence="1" id="KW-0812">Transmembrane</keyword>
<dbReference type="AlphaFoldDB" id="A0A2U3D6G3"/>
<keyword evidence="1" id="KW-1133">Transmembrane helix</keyword>
<keyword evidence="3" id="KW-1185">Reference proteome</keyword>
<reference evidence="2 3" key="1">
    <citation type="submission" date="2016-11" db="EMBL/GenBank/DDBJ databases">
        <title>Comparative genomics of Acidibacillus ferroxidans species.</title>
        <authorList>
            <person name="Oliveira G."/>
            <person name="Nunes G."/>
            <person name="Oliveira R."/>
            <person name="Araujo F."/>
            <person name="Salim A."/>
            <person name="Scholte L."/>
            <person name="Morais D."/>
            <person name="Nancucheo I."/>
            <person name="Johnson D.B."/>
            <person name="Grail B."/>
            <person name="Bittencourt J."/>
            <person name="Valadares R."/>
        </authorList>
    </citation>
    <scope>NUCLEOTIDE SEQUENCE [LARGE SCALE GENOMIC DNA]</scope>
    <source>
        <strain evidence="2 3">Y002</strain>
    </source>
</reference>
<gene>
    <name evidence="2" type="ORF">BM613_11510</name>
</gene>
<evidence type="ECO:0000313" key="3">
    <source>
        <dbReference type="Proteomes" id="UP000245380"/>
    </source>
</evidence>